<name>A0A2V0NN69_9CHLO</name>
<dbReference type="EMBL" id="BDRX01000007">
    <property type="protein sequence ID" value="GBF88984.1"/>
    <property type="molecule type" value="Genomic_DNA"/>
</dbReference>
<dbReference type="OrthoDB" id="10541257at2759"/>
<accession>A0A2V0NN69</accession>
<evidence type="ECO:0000256" key="1">
    <source>
        <dbReference type="SAM" id="MobiDB-lite"/>
    </source>
</evidence>
<reference evidence="2 3" key="1">
    <citation type="journal article" date="2018" name="Sci. Rep.">
        <title>Raphidocelis subcapitata (=Pseudokirchneriella subcapitata) provides an insight into genome evolution and environmental adaptations in the Sphaeropleales.</title>
        <authorList>
            <person name="Suzuki S."/>
            <person name="Yamaguchi H."/>
            <person name="Nakajima N."/>
            <person name="Kawachi M."/>
        </authorList>
    </citation>
    <scope>NUCLEOTIDE SEQUENCE [LARGE SCALE GENOMIC DNA]</scope>
    <source>
        <strain evidence="2 3">NIES-35</strain>
    </source>
</reference>
<keyword evidence="3" id="KW-1185">Reference proteome</keyword>
<proteinExistence type="predicted"/>
<feature type="compositionally biased region" description="Low complexity" evidence="1">
    <location>
        <begin position="14"/>
        <end position="30"/>
    </location>
</feature>
<feature type="region of interest" description="Disordered" evidence="1">
    <location>
        <begin position="1"/>
        <end position="36"/>
    </location>
</feature>
<dbReference type="AlphaFoldDB" id="A0A2V0NN69"/>
<organism evidence="2 3">
    <name type="scientific">Raphidocelis subcapitata</name>
    <dbReference type="NCBI Taxonomy" id="307507"/>
    <lineage>
        <taxon>Eukaryota</taxon>
        <taxon>Viridiplantae</taxon>
        <taxon>Chlorophyta</taxon>
        <taxon>core chlorophytes</taxon>
        <taxon>Chlorophyceae</taxon>
        <taxon>CS clade</taxon>
        <taxon>Sphaeropleales</taxon>
        <taxon>Selenastraceae</taxon>
        <taxon>Raphidocelis</taxon>
    </lineage>
</organism>
<sequence length="90" mass="9200">MERKETPGSEEGGRQQPQQSGAAAPGAAPPADERAAAGECCDPGVCGGEALPTELCCEHGTPPCEWTPASDPALPDRVCCEGIGYQTNTE</sequence>
<evidence type="ECO:0000313" key="3">
    <source>
        <dbReference type="Proteomes" id="UP000247498"/>
    </source>
</evidence>
<dbReference type="Proteomes" id="UP000247498">
    <property type="component" value="Unassembled WGS sequence"/>
</dbReference>
<protein>
    <submittedName>
        <fullName evidence="2">Uncharacterized protein</fullName>
    </submittedName>
</protein>
<gene>
    <name evidence="2" type="ORF">Rsub_01483</name>
</gene>
<evidence type="ECO:0000313" key="2">
    <source>
        <dbReference type="EMBL" id="GBF88984.1"/>
    </source>
</evidence>
<comment type="caution">
    <text evidence="2">The sequence shown here is derived from an EMBL/GenBank/DDBJ whole genome shotgun (WGS) entry which is preliminary data.</text>
</comment>
<feature type="compositionally biased region" description="Basic and acidic residues" evidence="1">
    <location>
        <begin position="1"/>
        <end position="13"/>
    </location>
</feature>
<dbReference type="InParanoid" id="A0A2V0NN69"/>